<evidence type="ECO:0000256" key="1">
    <source>
        <dbReference type="SAM" id="MobiDB-lite"/>
    </source>
</evidence>
<accession>A0AAU1IBE3</accession>
<organism evidence="2">
    <name type="scientific">Streptomyces sp. NBC_00180</name>
    <dbReference type="NCBI Taxonomy" id="2903632"/>
    <lineage>
        <taxon>Bacteria</taxon>
        <taxon>Bacillati</taxon>
        <taxon>Actinomycetota</taxon>
        <taxon>Actinomycetes</taxon>
        <taxon>Kitasatosporales</taxon>
        <taxon>Streptomycetaceae</taxon>
        <taxon>Streptomyces</taxon>
    </lineage>
</organism>
<protein>
    <submittedName>
        <fullName evidence="2">Uncharacterized protein</fullName>
    </submittedName>
</protein>
<dbReference type="AlphaFoldDB" id="A0AAU1IBE3"/>
<dbReference type="EMBL" id="CP108140">
    <property type="protein sequence ID" value="WTP92227.1"/>
    <property type="molecule type" value="Genomic_DNA"/>
</dbReference>
<proteinExistence type="predicted"/>
<gene>
    <name evidence="2" type="ORF">OG477_26275</name>
</gene>
<name>A0AAU1IBE3_9ACTN</name>
<reference evidence="2" key="1">
    <citation type="submission" date="2022-10" db="EMBL/GenBank/DDBJ databases">
        <title>The complete genomes of actinobacterial strains from the NBC collection.</title>
        <authorList>
            <person name="Joergensen T.S."/>
            <person name="Alvarez Arevalo M."/>
            <person name="Sterndorff E.B."/>
            <person name="Faurdal D."/>
            <person name="Vuksanovic O."/>
            <person name="Mourched A.-S."/>
            <person name="Charusanti P."/>
            <person name="Shaw S."/>
            <person name="Blin K."/>
            <person name="Weber T."/>
        </authorList>
    </citation>
    <scope>NUCLEOTIDE SEQUENCE</scope>
    <source>
        <strain evidence="2">NBC 00180</strain>
    </source>
</reference>
<feature type="region of interest" description="Disordered" evidence="1">
    <location>
        <begin position="24"/>
        <end position="46"/>
    </location>
</feature>
<sequence length="75" mass="8056">MYEGVFTEPEMYACVFSSEGACTEAPLTSEPPLPDAEPLTSEPPLADAAPLTSEAATWDMGMDTGMDMDMYSTRP</sequence>
<evidence type="ECO:0000313" key="2">
    <source>
        <dbReference type="EMBL" id="WTP92227.1"/>
    </source>
</evidence>